<protein>
    <submittedName>
        <fullName evidence="1">Uncharacterized protein</fullName>
    </submittedName>
</protein>
<organism evidence="1 2">
    <name type="scientific">Phialemonium atrogriseum</name>
    <dbReference type="NCBI Taxonomy" id="1093897"/>
    <lineage>
        <taxon>Eukaryota</taxon>
        <taxon>Fungi</taxon>
        <taxon>Dikarya</taxon>
        <taxon>Ascomycota</taxon>
        <taxon>Pezizomycotina</taxon>
        <taxon>Sordariomycetes</taxon>
        <taxon>Sordariomycetidae</taxon>
        <taxon>Cephalothecales</taxon>
        <taxon>Cephalothecaceae</taxon>
        <taxon>Phialemonium</taxon>
    </lineage>
</organism>
<evidence type="ECO:0000313" key="2">
    <source>
        <dbReference type="Proteomes" id="UP001244011"/>
    </source>
</evidence>
<reference evidence="1" key="1">
    <citation type="submission" date="2023-06" db="EMBL/GenBank/DDBJ databases">
        <title>Genome-scale phylogeny and comparative genomics of the fungal order Sordariales.</title>
        <authorList>
            <consortium name="Lawrence Berkeley National Laboratory"/>
            <person name="Hensen N."/>
            <person name="Bonometti L."/>
            <person name="Westerberg I."/>
            <person name="Brannstrom I.O."/>
            <person name="Guillou S."/>
            <person name="Cros-Aarteil S."/>
            <person name="Calhoun S."/>
            <person name="Haridas S."/>
            <person name="Kuo A."/>
            <person name="Mondo S."/>
            <person name="Pangilinan J."/>
            <person name="Riley R."/>
            <person name="Labutti K."/>
            <person name="Andreopoulos B."/>
            <person name="Lipzen A."/>
            <person name="Chen C."/>
            <person name="Yanf M."/>
            <person name="Daum C."/>
            <person name="Ng V."/>
            <person name="Clum A."/>
            <person name="Steindorff A."/>
            <person name="Ohm R."/>
            <person name="Martin F."/>
            <person name="Silar P."/>
            <person name="Natvig D."/>
            <person name="Lalanne C."/>
            <person name="Gautier V."/>
            <person name="Ament-Velasquez S.L."/>
            <person name="Kruys A."/>
            <person name="Hutchinson M.I."/>
            <person name="Powell A.J."/>
            <person name="Barry K."/>
            <person name="Miller A.N."/>
            <person name="Grigoriev I.V."/>
            <person name="Debuchy R."/>
            <person name="Gladieux P."/>
            <person name="Thoren M.H."/>
            <person name="Johannesson H."/>
        </authorList>
    </citation>
    <scope>NUCLEOTIDE SEQUENCE</scope>
    <source>
        <strain evidence="1">8032-3</strain>
    </source>
</reference>
<comment type="caution">
    <text evidence="1">The sequence shown here is derived from an EMBL/GenBank/DDBJ whole genome shotgun (WGS) entry which is preliminary data.</text>
</comment>
<dbReference type="EMBL" id="MU839001">
    <property type="protein sequence ID" value="KAK1770153.1"/>
    <property type="molecule type" value="Genomic_DNA"/>
</dbReference>
<name>A0AAJ0C4T4_9PEZI</name>
<sequence length="119" mass="13615">MRELKRPITNLENPFREFKDCEDKLPVYLVRPSGSLKSPLAHRLNQPSVTTRHTQDSKMADISNGCIAMVIGNAYVPGKTLLFDHIHRRDARSEGIEQYDPQLLNCHKEYTDKPEDPVA</sequence>
<dbReference type="RefSeq" id="XP_060286366.1">
    <property type="nucleotide sequence ID" value="XM_060427217.1"/>
</dbReference>
<dbReference type="GeneID" id="85310404"/>
<dbReference type="Proteomes" id="UP001244011">
    <property type="component" value="Unassembled WGS sequence"/>
</dbReference>
<dbReference type="AlphaFoldDB" id="A0AAJ0C4T4"/>
<evidence type="ECO:0000313" key="1">
    <source>
        <dbReference type="EMBL" id="KAK1770153.1"/>
    </source>
</evidence>
<gene>
    <name evidence="1" type="ORF">QBC33DRAFT_530262</name>
</gene>
<accession>A0AAJ0C4T4</accession>
<keyword evidence="2" id="KW-1185">Reference proteome</keyword>
<proteinExistence type="predicted"/>